<evidence type="ECO:0000256" key="1">
    <source>
        <dbReference type="ARBA" id="ARBA00005964"/>
    </source>
</evidence>
<evidence type="ECO:0000259" key="4">
    <source>
        <dbReference type="Pfam" id="PF00135"/>
    </source>
</evidence>
<name>A0A6A5YCU5_9PEZI</name>
<comment type="similarity">
    <text evidence="1 3">Belongs to the type-B carboxylesterase/lipase family.</text>
</comment>
<dbReference type="Pfam" id="PF00135">
    <property type="entry name" value="COesterase"/>
    <property type="match status" value="1"/>
</dbReference>
<dbReference type="AlphaFoldDB" id="A0A6A5YCU5"/>
<accession>A0A6A5YCU5</accession>
<reference evidence="5" key="1">
    <citation type="journal article" date="2020" name="Stud. Mycol.">
        <title>101 Dothideomycetes genomes: a test case for predicting lifestyles and emergence of pathogens.</title>
        <authorList>
            <person name="Haridas S."/>
            <person name="Albert R."/>
            <person name="Binder M."/>
            <person name="Bloem J."/>
            <person name="Labutti K."/>
            <person name="Salamov A."/>
            <person name="Andreopoulos B."/>
            <person name="Baker S."/>
            <person name="Barry K."/>
            <person name="Bills G."/>
            <person name="Bluhm B."/>
            <person name="Cannon C."/>
            <person name="Castanera R."/>
            <person name="Culley D."/>
            <person name="Daum C."/>
            <person name="Ezra D."/>
            <person name="Gonzalez J."/>
            <person name="Henrissat B."/>
            <person name="Kuo A."/>
            <person name="Liang C."/>
            <person name="Lipzen A."/>
            <person name="Lutzoni F."/>
            <person name="Magnuson J."/>
            <person name="Mondo S."/>
            <person name="Nolan M."/>
            <person name="Ohm R."/>
            <person name="Pangilinan J."/>
            <person name="Park H.-J."/>
            <person name="Ramirez L."/>
            <person name="Alfaro M."/>
            <person name="Sun H."/>
            <person name="Tritt A."/>
            <person name="Yoshinaga Y."/>
            <person name="Zwiers L.-H."/>
            <person name="Turgeon B."/>
            <person name="Goodwin S."/>
            <person name="Spatafora J."/>
            <person name="Crous P."/>
            <person name="Grigoriev I."/>
        </authorList>
    </citation>
    <scope>NUCLEOTIDE SEQUENCE</scope>
    <source>
        <strain evidence="5">CBS 121410</strain>
    </source>
</reference>
<dbReference type="Gene3D" id="3.40.50.1820">
    <property type="entry name" value="alpha/beta hydrolase"/>
    <property type="match status" value="1"/>
</dbReference>
<dbReference type="InterPro" id="IPR050309">
    <property type="entry name" value="Type-B_Carboxylest/Lipase"/>
</dbReference>
<dbReference type="SUPFAM" id="SSF53474">
    <property type="entry name" value="alpha/beta-Hydrolases"/>
    <property type="match status" value="1"/>
</dbReference>
<evidence type="ECO:0000313" key="6">
    <source>
        <dbReference type="Proteomes" id="UP000799776"/>
    </source>
</evidence>
<proteinExistence type="inferred from homology"/>
<keyword evidence="6" id="KW-1185">Reference proteome</keyword>
<sequence length="575" mass="63003">MMLLFCLLLGLVKATTDLPIVDLGYTLHQASLNEAGKYYNFTNIRYAEPPIGNLRFAKPMPPQGRSRTVDDGSVVRQCPQAEPTLTSASEAYIYNYAKTGSTSLDSISARAAAPAAPAAPAGSSDSNSSSGYTEDCLFLDVMVPQTIFDRRTNNSSSNHTGAAVMVWIHGGTYISGDKSGQHPATLLSRTQDQGKEGVIYVGLNYRLGAFGFLTGPTFAIDGTPNAGFWDQRLALEWIQNNIHLFGGDPNRVTVSGESAGAGSIIAQMTAFGGNKGKAPFQQAIMESPAWILRTGKYAQEQKFHEYLGLLNVSTLAEARQLPSSAVIAANAYQISTSPNGTFSFGPSADGDFVPDEISLLLLHGKYDHDVKVLVGHNGDEGLQYPFLTNETIFASWMKENFPAAEQSVLDHIDKVLYPLTYNVNGTLVQDYKPNSTKSISITGYNDYVGRQTMAISDCAIACYSYYVNNAFNGSSYAFQFTVPPAYHSQELDYVFWDGDALEEKLLPYNMTLVNIMQDYWTNFVLYGNPNGDGLPFFPKYGNNSTVIDLSWADVVPKVDPADNERCKWWQMGYYT</sequence>
<gene>
    <name evidence="5" type="ORF">K490DRAFT_63666</name>
</gene>
<dbReference type="InterPro" id="IPR029058">
    <property type="entry name" value="AB_hydrolase_fold"/>
</dbReference>
<keyword evidence="2 3" id="KW-0378">Hydrolase</keyword>
<dbReference type="OrthoDB" id="408631at2759"/>
<dbReference type="PANTHER" id="PTHR11559">
    <property type="entry name" value="CARBOXYLESTERASE"/>
    <property type="match status" value="1"/>
</dbReference>
<dbReference type="EC" id="3.1.1.-" evidence="3"/>
<dbReference type="PROSITE" id="PS00122">
    <property type="entry name" value="CARBOXYLESTERASE_B_1"/>
    <property type="match status" value="1"/>
</dbReference>
<dbReference type="InterPro" id="IPR002018">
    <property type="entry name" value="CarbesteraseB"/>
</dbReference>
<evidence type="ECO:0000313" key="5">
    <source>
        <dbReference type="EMBL" id="KAF2089528.1"/>
    </source>
</evidence>
<organism evidence="5 6">
    <name type="scientific">Saccharata proteae CBS 121410</name>
    <dbReference type="NCBI Taxonomy" id="1314787"/>
    <lineage>
        <taxon>Eukaryota</taxon>
        <taxon>Fungi</taxon>
        <taxon>Dikarya</taxon>
        <taxon>Ascomycota</taxon>
        <taxon>Pezizomycotina</taxon>
        <taxon>Dothideomycetes</taxon>
        <taxon>Dothideomycetes incertae sedis</taxon>
        <taxon>Botryosphaeriales</taxon>
        <taxon>Saccharataceae</taxon>
        <taxon>Saccharata</taxon>
    </lineage>
</organism>
<dbReference type="EMBL" id="ML978714">
    <property type="protein sequence ID" value="KAF2089528.1"/>
    <property type="molecule type" value="Genomic_DNA"/>
</dbReference>
<protein>
    <recommendedName>
        <fullName evidence="3">Carboxylic ester hydrolase</fullName>
        <ecNumber evidence="3">3.1.1.-</ecNumber>
    </recommendedName>
</protein>
<evidence type="ECO:0000256" key="2">
    <source>
        <dbReference type="ARBA" id="ARBA00022801"/>
    </source>
</evidence>
<dbReference type="GO" id="GO:0016787">
    <property type="term" value="F:hydrolase activity"/>
    <property type="evidence" value="ECO:0007669"/>
    <property type="project" value="UniProtKB-KW"/>
</dbReference>
<feature type="domain" description="Carboxylesterase type B" evidence="4">
    <location>
        <begin position="34"/>
        <end position="549"/>
    </location>
</feature>
<evidence type="ECO:0000256" key="3">
    <source>
        <dbReference type="RuleBase" id="RU361235"/>
    </source>
</evidence>
<dbReference type="Proteomes" id="UP000799776">
    <property type="component" value="Unassembled WGS sequence"/>
</dbReference>
<dbReference type="InterPro" id="IPR019826">
    <property type="entry name" value="Carboxylesterase_B_AS"/>
</dbReference>